<evidence type="ECO:0000313" key="1">
    <source>
        <dbReference type="EMBL" id="ORL47246.1"/>
    </source>
</evidence>
<dbReference type="AlphaFoldDB" id="A0A1Y1T865"/>
<dbReference type="STRING" id="1185767.IIF7_00755"/>
<dbReference type="InterPro" id="IPR023213">
    <property type="entry name" value="CAT-like_dom_sf"/>
</dbReference>
<name>A0A1Y1T865_9FLAO</name>
<sequence length="47" mass="5427">MEHKKDKKTMPISIHAHHALLDGYHLALFIEHFQNLMDCTSTNGNHT</sequence>
<keyword evidence="1" id="KW-0808">Transferase</keyword>
<dbReference type="Proteomes" id="UP000192746">
    <property type="component" value="Unassembled WGS sequence"/>
</dbReference>
<dbReference type="Pfam" id="PF00302">
    <property type="entry name" value="CAT"/>
    <property type="match status" value="1"/>
</dbReference>
<comment type="caution">
    <text evidence="1">The sequence shown here is derived from an EMBL/GenBank/DDBJ whole genome shotgun (WGS) entry which is preliminary data.</text>
</comment>
<dbReference type="Gene3D" id="3.30.559.10">
    <property type="entry name" value="Chloramphenicol acetyltransferase-like domain"/>
    <property type="match status" value="1"/>
</dbReference>
<keyword evidence="2" id="KW-1185">Reference proteome</keyword>
<organism evidence="1 2">
    <name type="scientific">Zunongwangia atlantica 22II14-10F7</name>
    <dbReference type="NCBI Taxonomy" id="1185767"/>
    <lineage>
        <taxon>Bacteria</taxon>
        <taxon>Pseudomonadati</taxon>
        <taxon>Bacteroidota</taxon>
        <taxon>Flavobacteriia</taxon>
        <taxon>Flavobacteriales</taxon>
        <taxon>Flavobacteriaceae</taxon>
        <taxon>Zunongwangia</taxon>
    </lineage>
</organism>
<gene>
    <name evidence="1" type="ORF">IIF7_00755</name>
</gene>
<accession>A0A1Y1T865</accession>
<protein>
    <submittedName>
        <fullName evidence="1">Chloramphenicol O-acetyltransferase</fullName>
    </submittedName>
</protein>
<evidence type="ECO:0000313" key="2">
    <source>
        <dbReference type="Proteomes" id="UP000192746"/>
    </source>
</evidence>
<reference evidence="1 2" key="1">
    <citation type="submission" date="2013-04" db="EMBL/GenBank/DDBJ databases">
        <title>Zunongwangia sp. 22II14-10F7 Genome Sequencing.</title>
        <authorList>
            <person name="Lai Q."/>
            <person name="Shao Z."/>
        </authorList>
    </citation>
    <scope>NUCLEOTIDE SEQUENCE [LARGE SCALE GENOMIC DNA]</scope>
    <source>
        <strain evidence="1 2">22II14-10F7</strain>
    </source>
</reference>
<dbReference type="InterPro" id="IPR001707">
    <property type="entry name" value="Cmp_AcTrfase"/>
</dbReference>
<proteinExistence type="predicted"/>
<dbReference type="EMBL" id="ARYN01000001">
    <property type="protein sequence ID" value="ORL47246.1"/>
    <property type="molecule type" value="Genomic_DNA"/>
</dbReference>
<dbReference type="GO" id="GO:0008811">
    <property type="term" value="F:chloramphenicol O-acetyltransferase activity"/>
    <property type="evidence" value="ECO:0007669"/>
    <property type="project" value="InterPro"/>
</dbReference>
<dbReference type="SUPFAM" id="SSF52777">
    <property type="entry name" value="CoA-dependent acyltransferases"/>
    <property type="match status" value="1"/>
</dbReference>